<sequence length="104" mass="11538">MIHAQDAHVCPAPRAALLDRFGCDVEHAHKADRPARYSARGADGCAFLPQAGEREARAAAGFVDQCRVFHRLEDLLHAIANGQHKARGKLPQRAACVHQRRRIR</sequence>
<reference evidence="1" key="1">
    <citation type="submission" date="2019-08" db="EMBL/GenBank/DDBJ databases">
        <authorList>
            <person name="Kucharzyk K."/>
            <person name="Murdoch R.W."/>
            <person name="Higgins S."/>
            <person name="Loffler F."/>
        </authorList>
    </citation>
    <scope>NUCLEOTIDE SEQUENCE</scope>
</reference>
<organism evidence="1">
    <name type="scientific">bioreactor metagenome</name>
    <dbReference type="NCBI Taxonomy" id="1076179"/>
    <lineage>
        <taxon>unclassified sequences</taxon>
        <taxon>metagenomes</taxon>
        <taxon>ecological metagenomes</taxon>
    </lineage>
</organism>
<protein>
    <submittedName>
        <fullName evidence="1">Uncharacterized protein</fullName>
    </submittedName>
</protein>
<dbReference type="AlphaFoldDB" id="A0A645BI62"/>
<proteinExistence type="predicted"/>
<comment type="caution">
    <text evidence="1">The sequence shown here is derived from an EMBL/GenBank/DDBJ whole genome shotgun (WGS) entry which is preliminary data.</text>
</comment>
<evidence type="ECO:0000313" key="1">
    <source>
        <dbReference type="EMBL" id="MPM64778.1"/>
    </source>
</evidence>
<gene>
    <name evidence="1" type="ORF">SDC9_111667</name>
</gene>
<accession>A0A645BI62</accession>
<dbReference type="EMBL" id="VSSQ01020143">
    <property type="protein sequence ID" value="MPM64778.1"/>
    <property type="molecule type" value="Genomic_DNA"/>
</dbReference>
<name>A0A645BI62_9ZZZZ</name>